<keyword evidence="1" id="KW-0472">Membrane</keyword>
<keyword evidence="3" id="KW-1185">Reference proteome</keyword>
<reference evidence="2 3" key="1">
    <citation type="submission" date="2019-12" db="EMBL/GenBank/DDBJ databases">
        <authorList>
            <person name="Li J."/>
        </authorList>
    </citation>
    <scope>NUCLEOTIDE SEQUENCE [LARGE SCALE GENOMIC DNA]</scope>
    <source>
        <strain evidence="2 3">HL2-2</strain>
    </source>
</reference>
<evidence type="ECO:0000256" key="1">
    <source>
        <dbReference type="SAM" id="Phobius"/>
    </source>
</evidence>
<keyword evidence="1" id="KW-1133">Transmembrane helix</keyword>
<evidence type="ECO:0000313" key="2">
    <source>
        <dbReference type="EMBL" id="MUU77531.1"/>
    </source>
</evidence>
<keyword evidence="1" id="KW-0812">Transmembrane</keyword>
<gene>
    <name evidence="2" type="ORF">GN138_03665</name>
</gene>
<accession>A0A6L6U5R0</accession>
<organism evidence="2 3">
    <name type="scientific">Winogradskyella endarachnes</name>
    <dbReference type="NCBI Taxonomy" id="2681965"/>
    <lineage>
        <taxon>Bacteria</taxon>
        <taxon>Pseudomonadati</taxon>
        <taxon>Bacteroidota</taxon>
        <taxon>Flavobacteriia</taxon>
        <taxon>Flavobacteriales</taxon>
        <taxon>Flavobacteriaceae</taxon>
        <taxon>Winogradskyella</taxon>
    </lineage>
</organism>
<feature type="transmembrane region" description="Helical" evidence="1">
    <location>
        <begin position="41"/>
        <end position="62"/>
    </location>
</feature>
<sequence>MDELELLKKDWKQNEHQFETFSDTDIYKMSHKKSSSIVKTLFYISLAELVFWILINFLPFVVSDRLKAQLEEISHSWLYVSLNILSYGVIILFIYLLYNAHKAISVTDNAKKLMESILKTRKIIKYYVLYNLCIALISIPFSLYFSINEHPEMSDQLNNASTKELIIMSIVAVGLTAIFLGLIWLFYKLIYGILIKRLTRNYQELKKLEV</sequence>
<feature type="transmembrane region" description="Helical" evidence="1">
    <location>
        <begin position="126"/>
        <end position="145"/>
    </location>
</feature>
<feature type="transmembrane region" description="Helical" evidence="1">
    <location>
        <begin position="77"/>
        <end position="98"/>
    </location>
</feature>
<proteinExistence type="predicted"/>
<dbReference type="Proteomes" id="UP000478208">
    <property type="component" value="Unassembled WGS sequence"/>
</dbReference>
<evidence type="ECO:0000313" key="3">
    <source>
        <dbReference type="Proteomes" id="UP000478208"/>
    </source>
</evidence>
<comment type="caution">
    <text evidence="2">The sequence shown here is derived from an EMBL/GenBank/DDBJ whole genome shotgun (WGS) entry which is preliminary data.</text>
</comment>
<protein>
    <submittedName>
        <fullName evidence="2">Uncharacterized protein</fullName>
    </submittedName>
</protein>
<name>A0A6L6U5R0_9FLAO</name>
<dbReference type="EMBL" id="WOWS01000001">
    <property type="protein sequence ID" value="MUU77531.1"/>
    <property type="molecule type" value="Genomic_DNA"/>
</dbReference>
<feature type="transmembrane region" description="Helical" evidence="1">
    <location>
        <begin position="165"/>
        <end position="187"/>
    </location>
</feature>
<dbReference type="RefSeq" id="WP_157362218.1">
    <property type="nucleotide sequence ID" value="NZ_WOWS01000001.1"/>
</dbReference>
<dbReference type="AlphaFoldDB" id="A0A6L6U5R0"/>